<accession>A0A845BG57</accession>
<evidence type="ECO:0000256" key="5">
    <source>
        <dbReference type="SAM" id="Phobius"/>
    </source>
</evidence>
<gene>
    <name evidence="6" type="ORF">E0493_21850</name>
</gene>
<evidence type="ECO:0000256" key="4">
    <source>
        <dbReference type="ARBA" id="ARBA00023136"/>
    </source>
</evidence>
<comment type="caution">
    <text evidence="6">The sequence shown here is derived from an EMBL/GenBank/DDBJ whole genome shotgun (WGS) entry which is preliminary data.</text>
</comment>
<keyword evidence="4 5" id="KW-0472">Membrane</keyword>
<evidence type="ECO:0000256" key="1">
    <source>
        <dbReference type="ARBA" id="ARBA00022475"/>
    </source>
</evidence>
<proteinExistence type="predicted"/>
<dbReference type="InterPro" id="IPR012451">
    <property type="entry name" value="DUF1656"/>
</dbReference>
<feature type="transmembrane region" description="Helical" evidence="5">
    <location>
        <begin position="47"/>
        <end position="68"/>
    </location>
</feature>
<dbReference type="RefSeq" id="WP_160939404.1">
    <property type="nucleotide sequence ID" value="NZ_SNVJ01000035.1"/>
</dbReference>
<keyword evidence="3 5" id="KW-1133">Transmembrane helix</keyword>
<sequence>MIAELDLYGIFLPALLVWALLAYPVTLLLRWALRRLGLDRWIWHPPLFELALFVLVLGGITAASEFVLS</sequence>
<evidence type="ECO:0000313" key="7">
    <source>
        <dbReference type="Proteomes" id="UP000460715"/>
    </source>
</evidence>
<feature type="transmembrane region" description="Helical" evidence="5">
    <location>
        <begin position="7"/>
        <end position="27"/>
    </location>
</feature>
<name>A0A845BG57_9PROT</name>
<dbReference type="EMBL" id="SNVJ01000035">
    <property type="protein sequence ID" value="MXP65995.1"/>
    <property type="molecule type" value="Genomic_DNA"/>
</dbReference>
<keyword evidence="2 5" id="KW-0812">Transmembrane</keyword>
<keyword evidence="7" id="KW-1185">Reference proteome</keyword>
<dbReference type="Proteomes" id="UP000460715">
    <property type="component" value="Unassembled WGS sequence"/>
</dbReference>
<evidence type="ECO:0000256" key="3">
    <source>
        <dbReference type="ARBA" id="ARBA00022989"/>
    </source>
</evidence>
<evidence type="ECO:0000256" key="2">
    <source>
        <dbReference type="ARBA" id="ARBA00022692"/>
    </source>
</evidence>
<keyword evidence="1" id="KW-1003">Cell membrane</keyword>
<evidence type="ECO:0000313" key="6">
    <source>
        <dbReference type="EMBL" id="MXP65995.1"/>
    </source>
</evidence>
<dbReference type="AlphaFoldDB" id="A0A845BG57"/>
<organism evidence="6 7">
    <name type="scientific">Teichococcus coralli</name>
    <dbReference type="NCBI Taxonomy" id="2545983"/>
    <lineage>
        <taxon>Bacteria</taxon>
        <taxon>Pseudomonadati</taxon>
        <taxon>Pseudomonadota</taxon>
        <taxon>Alphaproteobacteria</taxon>
        <taxon>Acetobacterales</taxon>
        <taxon>Roseomonadaceae</taxon>
        <taxon>Roseomonas</taxon>
    </lineage>
</organism>
<reference evidence="6 7" key="1">
    <citation type="submission" date="2019-03" db="EMBL/GenBank/DDBJ databases">
        <title>Roseomonas sp. a novel Roseomonas species isolated from Sea whip Gorgonian.</title>
        <authorList>
            <person name="Li F."/>
            <person name="Pan X."/>
            <person name="Huang S."/>
            <person name="Li Z."/>
            <person name="Meng B."/>
        </authorList>
    </citation>
    <scope>NUCLEOTIDE SEQUENCE [LARGE SCALE GENOMIC DNA]</scope>
    <source>
        <strain evidence="6 7">M0104</strain>
    </source>
</reference>
<protein>
    <submittedName>
        <fullName evidence="6">DUF1656 domain-containing protein</fullName>
    </submittedName>
</protein>
<dbReference type="Pfam" id="PF07869">
    <property type="entry name" value="DUF1656"/>
    <property type="match status" value="1"/>
</dbReference>